<evidence type="ECO:0000256" key="4">
    <source>
        <dbReference type="SAM" id="Phobius"/>
    </source>
</evidence>
<gene>
    <name evidence="6" type="ORF">HZI73_18510</name>
</gene>
<dbReference type="PRINTS" id="PR00032">
    <property type="entry name" value="HTHARAC"/>
</dbReference>
<dbReference type="EMBL" id="CP058649">
    <property type="protein sequence ID" value="QUI24161.1"/>
    <property type="molecule type" value="Genomic_DNA"/>
</dbReference>
<accession>A0A8J8SI22</accession>
<keyword evidence="4" id="KW-0472">Membrane</keyword>
<evidence type="ECO:0000256" key="1">
    <source>
        <dbReference type="ARBA" id="ARBA00023015"/>
    </source>
</evidence>
<dbReference type="Gene3D" id="1.10.10.60">
    <property type="entry name" value="Homeodomain-like"/>
    <property type="match status" value="2"/>
</dbReference>
<proteinExistence type="predicted"/>
<dbReference type="GO" id="GO:0003700">
    <property type="term" value="F:DNA-binding transcription factor activity"/>
    <property type="evidence" value="ECO:0007669"/>
    <property type="project" value="InterPro"/>
</dbReference>
<feature type="transmembrane region" description="Helical" evidence="4">
    <location>
        <begin position="20"/>
        <end position="39"/>
    </location>
</feature>
<evidence type="ECO:0000259" key="5">
    <source>
        <dbReference type="PROSITE" id="PS01124"/>
    </source>
</evidence>
<dbReference type="KEGG" id="vpy:HZI73_18510"/>
<evidence type="ECO:0000313" key="6">
    <source>
        <dbReference type="EMBL" id="QUI24161.1"/>
    </source>
</evidence>
<dbReference type="InterPro" id="IPR018062">
    <property type="entry name" value="HTH_AraC-typ_CS"/>
</dbReference>
<dbReference type="PROSITE" id="PS01124">
    <property type="entry name" value="HTH_ARAC_FAMILY_2"/>
    <property type="match status" value="1"/>
</dbReference>
<dbReference type="PROSITE" id="PS00041">
    <property type="entry name" value="HTH_ARAC_FAMILY_1"/>
    <property type="match status" value="1"/>
</dbReference>
<keyword evidence="1" id="KW-0805">Transcription regulation</keyword>
<evidence type="ECO:0000256" key="3">
    <source>
        <dbReference type="ARBA" id="ARBA00023163"/>
    </source>
</evidence>
<reference evidence="6" key="1">
    <citation type="submission" date="2020-07" db="EMBL/GenBank/DDBJ databases">
        <title>Vallitalea pronyensis genome.</title>
        <authorList>
            <person name="Postec A."/>
        </authorList>
    </citation>
    <scope>NUCLEOTIDE SEQUENCE</scope>
    <source>
        <strain evidence="6">FatNI3</strain>
    </source>
</reference>
<dbReference type="SMART" id="SM00342">
    <property type="entry name" value="HTH_ARAC"/>
    <property type="match status" value="1"/>
</dbReference>
<dbReference type="AlphaFoldDB" id="A0A8J8SI22"/>
<sequence length="754" mass="87535">MGKIKNIRVGKSKAYYFKLVMYITLTIIVTIVILSSILYRDFKRLTSEQIYTYMHTSLHQLSKNVEQKIDAVKNISMQIYYDQYIQKFFFNFKPSTADIIDGSNQLENYRYISDIIHSIYVYNDSTKSFYVAAKEEVNLLESKDNFYDEAIHKLLDDYEKPFVPIPRNIPTFSMNTYQQGYDGYSFILCDPLGNEWNNSAIITNVSEATISNLIKETYRDNMKGSIWIIDHHGQLMVSTETRPMFTDVSKEKFYSSIRNSEAANGYLIDQVDGVKSYIVYSSPDSLGWQYISITPYQDIVKALNNRRNKVVSLSLFILAIGMMLAIFLSKRLYKPVKKMSANIESLESEVRSGYYTIKNETLRKIILDYNNFDGKVIQHIFDKYNIQFDLESHMMVVLFKIDQYRHFCNAYNMKDRNLMKFAIMNIASEVCSKECYTEPIDMGEDSICLLLSIKAQDFDPMITSFESLLKHIQAAILKNLALSVSITVSTIGESLQHVTFLYNQVVEASFHRLFYGPSCIIYSTTIEKLKAKEYKYPIQKEKQLIDALMLGNIENVKQKYFEIMDMISKFPYATVNMAFTHFVFNIKMAFDTIQKNKFPNLPMNINIGISLNDYEGIDDINHYFIKAFESLSEMIERHKCSRNHELVNKVMAIISQEYKNKNLSLAYIADAIDLTPNYLGRQYKNITSKTISNVIMETRIKKAEELLTSTHMSIAQISEQTGFTNDGYFYKVYKKVNGITPSEYRRNHGRLSKS</sequence>
<dbReference type="Gene3D" id="3.30.450.20">
    <property type="entry name" value="PAS domain"/>
    <property type="match status" value="1"/>
</dbReference>
<keyword evidence="7" id="KW-1185">Reference proteome</keyword>
<dbReference type="InterPro" id="IPR009057">
    <property type="entry name" value="Homeodomain-like_sf"/>
</dbReference>
<dbReference type="Proteomes" id="UP000683246">
    <property type="component" value="Chromosome"/>
</dbReference>
<dbReference type="Pfam" id="PF12833">
    <property type="entry name" value="HTH_18"/>
    <property type="match status" value="1"/>
</dbReference>
<dbReference type="PANTHER" id="PTHR43280:SF2">
    <property type="entry name" value="HTH-TYPE TRANSCRIPTIONAL REGULATOR EXSA"/>
    <property type="match status" value="1"/>
</dbReference>
<keyword evidence="2" id="KW-0238">DNA-binding</keyword>
<keyword evidence="4" id="KW-0812">Transmembrane</keyword>
<dbReference type="InterPro" id="IPR018060">
    <property type="entry name" value="HTH_AraC"/>
</dbReference>
<keyword evidence="4" id="KW-1133">Transmembrane helix</keyword>
<organism evidence="6 7">
    <name type="scientific">Vallitalea pronyensis</name>
    <dbReference type="NCBI Taxonomy" id="1348613"/>
    <lineage>
        <taxon>Bacteria</taxon>
        <taxon>Bacillati</taxon>
        <taxon>Bacillota</taxon>
        <taxon>Clostridia</taxon>
        <taxon>Lachnospirales</taxon>
        <taxon>Vallitaleaceae</taxon>
        <taxon>Vallitalea</taxon>
    </lineage>
</organism>
<protein>
    <submittedName>
        <fullName evidence="6">Helix-turn-helix domain-containing protein</fullName>
    </submittedName>
</protein>
<name>A0A8J8SI22_9FIRM</name>
<evidence type="ECO:0000313" key="7">
    <source>
        <dbReference type="Proteomes" id="UP000683246"/>
    </source>
</evidence>
<dbReference type="SUPFAM" id="SSF46689">
    <property type="entry name" value="Homeodomain-like"/>
    <property type="match status" value="1"/>
</dbReference>
<dbReference type="RefSeq" id="WP_212694853.1">
    <property type="nucleotide sequence ID" value="NZ_CP058649.1"/>
</dbReference>
<keyword evidence="3" id="KW-0804">Transcription</keyword>
<dbReference type="InterPro" id="IPR020449">
    <property type="entry name" value="Tscrpt_reg_AraC-type_HTH"/>
</dbReference>
<feature type="transmembrane region" description="Helical" evidence="4">
    <location>
        <begin position="310"/>
        <end position="329"/>
    </location>
</feature>
<dbReference type="PANTHER" id="PTHR43280">
    <property type="entry name" value="ARAC-FAMILY TRANSCRIPTIONAL REGULATOR"/>
    <property type="match status" value="1"/>
</dbReference>
<dbReference type="GO" id="GO:0043565">
    <property type="term" value="F:sequence-specific DNA binding"/>
    <property type="evidence" value="ECO:0007669"/>
    <property type="project" value="InterPro"/>
</dbReference>
<evidence type="ECO:0000256" key="2">
    <source>
        <dbReference type="ARBA" id="ARBA00023125"/>
    </source>
</evidence>
<feature type="domain" description="HTH araC/xylS-type" evidence="5">
    <location>
        <begin position="648"/>
        <end position="747"/>
    </location>
</feature>